<evidence type="ECO:0000313" key="2">
    <source>
        <dbReference type="EMBL" id="KAK7592863.1"/>
    </source>
</evidence>
<name>A0AAN9TK75_9HEMI</name>
<proteinExistence type="predicted"/>
<keyword evidence="3" id="KW-1185">Reference proteome</keyword>
<feature type="region of interest" description="Disordered" evidence="1">
    <location>
        <begin position="354"/>
        <end position="374"/>
    </location>
</feature>
<evidence type="ECO:0000313" key="3">
    <source>
        <dbReference type="Proteomes" id="UP001367676"/>
    </source>
</evidence>
<dbReference type="EMBL" id="JBBCAQ010000020">
    <property type="protein sequence ID" value="KAK7592863.1"/>
    <property type="molecule type" value="Genomic_DNA"/>
</dbReference>
<comment type="caution">
    <text evidence="2">The sequence shown here is derived from an EMBL/GenBank/DDBJ whole genome shotgun (WGS) entry which is preliminary data.</text>
</comment>
<dbReference type="Proteomes" id="UP001367676">
    <property type="component" value="Unassembled WGS sequence"/>
</dbReference>
<protein>
    <submittedName>
        <fullName evidence="2">Uncharacterized protein</fullName>
    </submittedName>
</protein>
<gene>
    <name evidence="2" type="ORF">V9T40_007615</name>
</gene>
<accession>A0AAN9TK75</accession>
<dbReference type="AlphaFoldDB" id="A0AAN9TK75"/>
<evidence type="ECO:0000256" key="1">
    <source>
        <dbReference type="SAM" id="MobiDB-lite"/>
    </source>
</evidence>
<organism evidence="2 3">
    <name type="scientific">Parthenolecanium corni</name>
    <dbReference type="NCBI Taxonomy" id="536013"/>
    <lineage>
        <taxon>Eukaryota</taxon>
        <taxon>Metazoa</taxon>
        <taxon>Ecdysozoa</taxon>
        <taxon>Arthropoda</taxon>
        <taxon>Hexapoda</taxon>
        <taxon>Insecta</taxon>
        <taxon>Pterygota</taxon>
        <taxon>Neoptera</taxon>
        <taxon>Paraneoptera</taxon>
        <taxon>Hemiptera</taxon>
        <taxon>Sternorrhyncha</taxon>
        <taxon>Coccoidea</taxon>
        <taxon>Coccidae</taxon>
        <taxon>Parthenolecanium</taxon>
    </lineage>
</organism>
<sequence>MSRKRWTNDNRLPWVNAFGNENIGIGSRWEREGLAGADLDDEVGICCESIGFSVVHRSKRSYAVSSAVIKFFPLDQLTRSEAFGYGGDARPVVMASSQQSIFIAKKRVQTRTTPIHNILITSRTPIACSESLPNQRTASEATVVTAMATAMRNGIRYPASCSSARLNFETSCRAADEFRSRKLRFRNYELDLIFECANNRKFSVYIGATKSSSSSSSSSSRKGIIDGDCNEPLLCLVARVLLAAPAHASCSARGSFNFRLSPVSADYGVVRAGRGGGGSAESTVAAAAATTCTRRPRTGSSIAPASPRDGCRGRREKSCTRLLQPSWCWLLVSGGYRAALPARCRRNSARLRPVFANSSSSPPSRRRCRRSATPHVPLDDDEAVAFIIR</sequence>
<reference evidence="2 3" key="1">
    <citation type="submission" date="2024-03" db="EMBL/GenBank/DDBJ databases">
        <title>Adaptation during the transition from Ophiocordyceps entomopathogen to insect associate is accompanied by gene loss and intensified selection.</title>
        <authorList>
            <person name="Ward C.M."/>
            <person name="Onetto C.A."/>
            <person name="Borneman A.R."/>
        </authorList>
    </citation>
    <scope>NUCLEOTIDE SEQUENCE [LARGE SCALE GENOMIC DNA]</scope>
    <source>
        <strain evidence="2">AWRI1</strain>
        <tissue evidence="2">Single Adult Female</tissue>
    </source>
</reference>